<evidence type="ECO:0000256" key="4">
    <source>
        <dbReference type="PROSITE-ProRule" id="PRU00175"/>
    </source>
</evidence>
<dbReference type="PANTHER" id="PTHR45931">
    <property type="entry name" value="SI:CH211-59O9.10"/>
    <property type="match status" value="1"/>
</dbReference>
<sequence>MQSRGPGEGMDGRRKKDGRVPNPIADFGSKSRSMEEADCNMILEVPDTPDRTTTRHLTSSRGNNFKLDGIPNYSPLTRAGLNSRHSNRHNSVGISNASDDADFYFLEANLARQLSRTSEAKPSFESQSKPLEPGHAKISDGSARSRRTIDLSCKSPVVENVCSLSENCITISPSADDKKIEELRGNNAGLKYKDKGKGIDLSSNTQLRNGCTSPCNVEKSNIEDNGKGTDLCRDPEFVNGQPRRTRSAQRRLVRNGRISPLNIERSRNIVKPREVNIGNNGNLSHTIHIISPDSQDKNSSKMKGKATVGDIVASNEQSAKDRSCANSVSLTTGKELAATPDAEGGAHRLEDKGWITTRNHTRKSSAASTWNTAGTLKSEDASHSFGGIHEVTMANTSSVNVVQVNSEVPPMQHGTNSILIQDSGELQKENGRVNGKRKLGSSRSRVGECSSSTSNDPESLNFGSSRQTLPSGSARSRRSQRGGLTLAPVIEVDELQSPEASSNAADRHMQVESDEMLARQLQEELYNETAVTGNIDEIDASIALLLQENDGHSASISRQNRARRRDLPSSSLRSRLWQNSGRETFRSRVPTSSRLAQMRRELHMTMMDLNRRFDIIGTASFGDAARVNNILHMQRDFNEDDYELLLALDENNHQHGGASDSQISNLPQSVIQNADSEEACAVCLEPPSIGDTIRHLPCLHKFHKDCIDAWLRRKRSCPICKSDIR</sequence>
<dbReference type="PROSITE" id="PS50089">
    <property type="entry name" value="ZF_RING_2"/>
    <property type="match status" value="1"/>
</dbReference>
<evidence type="ECO:0000259" key="6">
    <source>
        <dbReference type="PROSITE" id="PS50089"/>
    </source>
</evidence>
<dbReference type="SMART" id="SM00744">
    <property type="entry name" value="RINGv"/>
    <property type="match status" value="1"/>
</dbReference>
<dbReference type="Gramene" id="ONK70930">
    <property type="protein sequence ID" value="ONK70930"/>
    <property type="gene ID" value="A4U43_C04F2980"/>
</dbReference>
<dbReference type="Gene3D" id="3.30.40.10">
    <property type="entry name" value="Zinc/RING finger domain, C3HC4 (zinc finger)"/>
    <property type="match status" value="1"/>
</dbReference>
<feature type="compositionally biased region" description="Low complexity" evidence="5">
    <location>
        <begin position="441"/>
        <end position="454"/>
    </location>
</feature>
<evidence type="ECO:0000313" key="8">
    <source>
        <dbReference type="Proteomes" id="UP000243459"/>
    </source>
</evidence>
<dbReference type="OMA" id="SENERCH"/>
<feature type="domain" description="RING-type" evidence="6">
    <location>
        <begin position="680"/>
        <end position="721"/>
    </location>
</feature>
<keyword evidence="3" id="KW-0862">Zinc</keyword>
<proteinExistence type="predicted"/>
<organism evidence="7 8">
    <name type="scientific">Asparagus officinalis</name>
    <name type="common">Garden asparagus</name>
    <dbReference type="NCBI Taxonomy" id="4686"/>
    <lineage>
        <taxon>Eukaryota</taxon>
        <taxon>Viridiplantae</taxon>
        <taxon>Streptophyta</taxon>
        <taxon>Embryophyta</taxon>
        <taxon>Tracheophyta</taxon>
        <taxon>Spermatophyta</taxon>
        <taxon>Magnoliopsida</taxon>
        <taxon>Liliopsida</taxon>
        <taxon>Asparagales</taxon>
        <taxon>Asparagaceae</taxon>
        <taxon>Asparagoideae</taxon>
        <taxon>Asparagus</taxon>
    </lineage>
</organism>
<dbReference type="InterPro" id="IPR011016">
    <property type="entry name" value="Znf_RING-CH"/>
</dbReference>
<keyword evidence="8" id="KW-1185">Reference proteome</keyword>
<gene>
    <name evidence="7" type="ORF">A4U43_C04F2980</name>
</gene>
<dbReference type="FunFam" id="3.30.40.10:FF:000594">
    <property type="entry name" value="RING/U-box superfamily protein"/>
    <property type="match status" value="1"/>
</dbReference>
<dbReference type="SMART" id="SM00184">
    <property type="entry name" value="RING"/>
    <property type="match status" value="1"/>
</dbReference>
<feature type="region of interest" description="Disordered" evidence="5">
    <location>
        <begin position="116"/>
        <end position="145"/>
    </location>
</feature>
<dbReference type="InterPro" id="IPR001841">
    <property type="entry name" value="Znf_RING"/>
</dbReference>
<dbReference type="GO" id="GO:0005634">
    <property type="term" value="C:nucleus"/>
    <property type="evidence" value="ECO:0007669"/>
    <property type="project" value="TreeGrafter"/>
</dbReference>
<dbReference type="EMBL" id="CM007384">
    <property type="protein sequence ID" value="ONK70930.1"/>
    <property type="molecule type" value="Genomic_DNA"/>
</dbReference>
<name>A0A5P1F3A3_ASPOF</name>
<feature type="region of interest" description="Disordered" evidence="5">
    <location>
        <begin position="552"/>
        <end position="573"/>
    </location>
</feature>
<dbReference type="Pfam" id="PF13639">
    <property type="entry name" value="zf-RING_2"/>
    <property type="match status" value="1"/>
</dbReference>
<evidence type="ECO:0000256" key="2">
    <source>
        <dbReference type="ARBA" id="ARBA00022771"/>
    </source>
</evidence>
<feature type="region of interest" description="Disordered" evidence="5">
    <location>
        <begin position="422"/>
        <end position="508"/>
    </location>
</feature>
<evidence type="ECO:0000256" key="5">
    <source>
        <dbReference type="SAM" id="MobiDB-lite"/>
    </source>
</evidence>
<dbReference type="InterPro" id="IPR013083">
    <property type="entry name" value="Znf_RING/FYVE/PHD"/>
</dbReference>
<dbReference type="GO" id="GO:0061630">
    <property type="term" value="F:ubiquitin protein ligase activity"/>
    <property type="evidence" value="ECO:0007669"/>
    <property type="project" value="TreeGrafter"/>
</dbReference>
<evidence type="ECO:0000313" key="7">
    <source>
        <dbReference type="EMBL" id="ONK70930.1"/>
    </source>
</evidence>
<feature type="compositionally biased region" description="Polar residues" evidence="5">
    <location>
        <begin position="455"/>
        <end position="470"/>
    </location>
</feature>
<dbReference type="PANTHER" id="PTHR45931:SF25">
    <property type="entry name" value="E3 UBIQUITIN-PROTEIN LIGASE RLIM-LIKE ISOFORM X1"/>
    <property type="match status" value="1"/>
</dbReference>
<protein>
    <recommendedName>
        <fullName evidence="6">RING-type domain-containing protein</fullName>
    </recommendedName>
</protein>
<dbReference type="GO" id="GO:0006511">
    <property type="term" value="P:ubiquitin-dependent protein catabolic process"/>
    <property type="evidence" value="ECO:0007669"/>
    <property type="project" value="TreeGrafter"/>
</dbReference>
<dbReference type="InterPro" id="IPR051834">
    <property type="entry name" value="RING_finger_E3_ligase"/>
</dbReference>
<dbReference type="Proteomes" id="UP000243459">
    <property type="component" value="Chromosome 4"/>
</dbReference>
<keyword evidence="1" id="KW-0479">Metal-binding</keyword>
<accession>A0A5P1F3A3</accession>
<dbReference type="AlphaFoldDB" id="A0A5P1F3A3"/>
<reference evidence="8" key="1">
    <citation type="journal article" date="2017" name="Nat. Commun.">
        <title>The asparagus genome sheds light on the origin and evolution of a young Y chromosome.</title>
        <authorList>
            <person name="Harkess A."/>
            <person name="Zhou J."/>
            <person name="Xu C."/>
            <person name="Bowers J.E."/>
            <person name="Van der Hulst R."/>
            <person name="Ayyampalayam S."/>
            <person name="Mercati F."/>
            <person name="Riccardi P."/>
            <person name="McKain M.R."/>
            <person name="Kakrana A."/>
            <person name="Tang H."/>
            <person name="Ray J."/>
            <person name="Groenendijk J."/>
            <person name="Arikit S."/>
            <person name="Mathioni S.M."/>
            <person name="Nakano M."/>
            <person name="Shan H."/>
            <person name="Telgmann-Rauber A."/>
            <person name="Kanno A."/>
            <person name="Yue Z."/>
            <person name="Chen H."/>
            <person name="Li W."/>
            <person name="Chen Y."/>
            <person name="Xu X."/>
            <person name="Zhang Y."/>
            <person name="Luo S."/>
            <person name="Chen H."/>
            <person name="Gao J."/>
            <person name="Mao Z."/>
            <person name="Pires J.C."/>
            <person name="Luo M."/>
            <person name="Kudrna D."/>
            <person name="Wing R.A."/>
            <person name="Meyers B.C."/>
            <person name="Yi K."/>
            <person name="Kong H."/>
            <person name="Lavrijsen P."/>
            <person name="Sunseri F."/>
            <person name="Falavigna A."/>
            <person name="Ye Y."/>
            <person name="Leebens-Mack J.H."/>
            <person name="Chen G."/>
        </authorList>
    </citation>
    <scope>NUCLEOTIDE SEQUENCE [LARGE SCALE GENOMIC DNA]</scope>
    <source>
        <strain evidence="8">cv. DH0086</strain>
    </source>
</reference>
<evidence type="ECO:0000256" key="3">
    <source>
        <dbReference type="ARBA" id="ARBA00022833"/>
    </source>
</evidence>
<evidence type="ECO:0000256" key="1">
    <source>
        <dbReference type="ARBA" id="ARBA00022723"/>
    </source>
</evidence>
<feature type="region of interest" description="Disordered" evidence="5">
    <location>
        <begin position="1"/>
        <end position="71"/>
    </location>
</feature>
<dbReference type="GO" id="GO:0008270">
    <property type="term" value="F:zinc ion binding"/>
    <property type="evidence" value="ECO:0007669"/>
    <property type="project" value="UniProtKB-KW"/>
</dbReference>
<keyword evidence="2 4" id="KW-0863">Zinc-finger</keyword>
<dbReference type="SUPFAM" id="SSF57850">
    <property type="entry name" value="RING/U-box"/>
    <property type="match status" value="1"/>
</dbReference>